<sequence>MSTQEAIQHVDLRDQMRKQFSNTEVDFFHINYNLKMIDIKQLDRIYFQTSALPYYKSQMKKSTGSKSSDVTSPLPRSHQTSSSDVTASLPPSHQTSSGKSCHTRNSSNFEENSIKSPSSHSGRNGYRSIPQSPQDGHSRQYDDPDDRLTPGCIATIKQLNDQAPIEANIVCIQGNVNICLKSPSVPTPTTPLSNQYKISSRVNVTVNSPLTVLMLAKEGDIQWVQDKEFVNIYADWHEAIESNITEFKQTPQCGEYCLKNFDYVWCRAIVTKETPLTICYIDYGNEEVVTNPRDLKPMPDMCLSYPPFRFQIKWVKQNNTHISFDYEQEVTIIPVEVLGENCFKVLKEGESLKPNIKYKDKPISRCGDNLVMNKPIEVHVQNKTNAVLVGTTSTNNDEYNNISIQATVDKSNDISYDDIEQDDFVLILDSDSKQWHRAQLVNQEESIFYLIDLGRSCESPKHLKSLFNNMWNLPPRYLYFKINKSLLKLCPVNSVIEVLPLEISNDNIIVCQLVSSPLFALESPLPLILNKEYTAYFANTDSVDKTVSYFFMDRDHFGSSIFNFHQLIESSNLLSKVDVGDYCGIPQEGEVLCRAKVLKVSGDNVTVFVLDLGEVDIVSITDCRELPVGVYAEPPCIIKTNPLDSVSHLESQLKVTIIPRKEISRRYYSVNIVG</sequence>
<feature type="compositionally biased region" description="Polar residues" evidence="1">
    <location>
        <begin position="60"/>
        <end position="71"/>
    </location>
</feature>
<dbReference type="SMART" id="SM00333">
    <property type="entry name" value="TUDOR"/>
    <property type="match status" value="2"/>
</dbReference>
<feature type="compositionally biased region" description="Polar residues" evidence="1">
    <location>
        <begin position="77"/>
        <end position="122"/>
    </location>
</feature>
<proteinExistence type="predicted"/>
<accession>A0A8D9BDQ9</accession>
<protein>
    <recommendedName>
        <fullName evidence="2">Tudor domain-containing protein</fullName>
    </recommendedName>
</protein>
<feature type="region of interest" description="Disordered" evidence="1">
    <location>
        <begin position="57"/>
        <end position="149"/>
    </location>
</feature>
<evidence type="ECO:0000259" key="2">
    <source>
        <dbReference type="PROSITE" id="PS50304"/>
    </source>
</evidence>
<dbReference type="CDD" id="cd20379">
    <property type="entry name" value="Tudor_dTUD-like"/>
    <property type="match status" value="1"/>
</dbReference>
<dbReference type="SUPFAM" id="SSF63748">
    <property type="entry name" value="Tudor/PWWP/MBT"/>
    <property type="match status" value="2"/>
</dbReference>
<dbReference type="AlphaFoldDB" id="A0A8D9BDQ9"/>
<feature type="compositionally biased region" description="Basic and acidic residues" evidence="1">
    <location>
        <begin position="136"/>
        <end position="148"/>
    </location>
</feature>
<evidence type="ECO:0000313" key="3">
    <source>
        <dbReference type="EMBL" id="CAG6781936.1"/>
    </source>
</evidence>
<dbReference type="EMBL" id="HBUF01625166">
    <property type="protein sequence ID" value="CAG6781936.1"/>
    <property type="molecule type" value="Transcribed_RNA"/>
</dbReference>
<dbReference type="Pfam" id="PF00567">
    <property type="entry name" value="TUDOR"/>
    <property type="match status" value="2"/>
</dbReference>
<dbReference type="InterPro" id="IPR002999">
    <property type="entry name" value="Tudor"/>
</dbReference>
<feature type="domain" description="Tudor" evidence="2">
    <location>
        <begin position="250"/>
        <end position="304"/>
    </location>
</feature>
<reference evidence="3" key="1">
    <citation type="submission" date="2021-05" db="EMBL/GenBank/DDBJ databases">
        <authorList>
            <person name="Alioto T."/>
            <person name="Alioto T."/>
            <person name="Gomez Garrido J."/>
        </authorList>
    </citation>
    <scope>NUCLEOTIDE SEQUENCE</scope>
</reference>
<dbReference type="PROSITE" id="PS50304">
    <property type="entry name" value="TUDOR"/>
    <property type="match status" value="1"/>
</dbReference>
<evidence type="ECO:0000256" key="1">
    <source>
        <dbReference type="SAM" id="MobiDB-lite"/>
    </source>
</evidence>
<organism evidence="3">
    <name type="scientific">Cacopsylla melanoneura</name>
    <dbReference type="NCBI Taxonomy" id="428564"/>
    <lineage>
        <taxon>Eukaryota</taxon>
        <taxon>Metazoa</taxon>
        <taxon>Ecdysozoa</taxon>
        <taxon>Arthropoda</taxon>
        <taxon>Hexapoda</taxon>
        <taxon>Insecta</taxon>
        <taxon>Pterygota</taxon>
        <taxon>Neoptera</taxon>
        <taxon>Paraneoptera</taxon>
        <taxon>Hemiptera</taxon>
        <taxon>Sternorrhyncha</taxon>
        <taxon>Psylloidea</taxon>
        <taxon>Psyllidae</taxon>
        <taxon>Psyllinae</taxon>
        <taxon>Cacopsylla</taxon>
    </lineage>
</organism>
<name>A0A8D9BDQ9_9HEMI</name>
<dbReference type="Gene3D" id="2.30.30.140">
    <property type="match status" value="2"/>
</dbReference>